<evidence type="ECO:0000256" key="2">
    <source>
        <dbReference type="ARBA" id="ARBA00012191"/>
    </source>
</evidence>
<feature type="transmembrane region" description="Helical" evidence="12">
    <location>
        <begin position="117"/>
        <end position="136"/>
    </location>
</feature>
<dbReference type="GO" id="GO:0005524">
    <property type="term" value="F:ATP binding"/>
    <property type="evidence" value="ECO:0007669"/>
    <property type="project" value="UniProtKB-KW"/>
</dbReference>
<feature type="transmembrane region" description="Helical" evidence="12">
    <location>
        <begin position="38"/>
        <end position="58"/>
    </location>
</feature>
<dbReference type="GO" id="GO:0008559">
    <property type="term" value="F:ABC-type xenobiotic transporter activity"/>
    <property type="evidence" value="ECO:0007669"/>
    <property type="project" value="UniProtKB-EC"/>
</dbReference>
<organism evidence="15 16">
    <name type="scientific">Lentilactobacillus kosonis</name>
    <dbReference type="NCBI Taxonomy" id="2810561"/>
    <lineage>
        <taxon>Bacteria</taxon>
        <taxon>Bacillati</taxon>
        <taxon>Bacillota</taxon>
        <taxon>Bacilli</taxon>
        <taxon>Lactobacillales</taxon>
        <taxon>Lactobacillaceae</taxon>
        <taxon>Lentilactobacillus</taxon>
    </lineage>
</organism>
<dbReference type="SMART" id="SM00382">
    <property type="entry name" value="AAA"/>
    <property type="match status" value="1"/>
</dbReference>
<dbReference type="InterPro" id="IPR003593">
    <property type="entry name" value="AAA+_ATPase"/>
</dbReference>
<evidence type="ECO:0000313" key="15">
    <source>
        <dbReference type="EMBL" id="GAY73804.1"/>
    </source>
</evidence>
<dbReference type="FunFam" id="3.40.50.300:FF:000218">
    <property type="entry name" value="Multidrug ABC transporter ATP-binding protein"/>
    <property type="match status" value="1"/>
</dbReference>
<dbReference type="InterPro" id="IPR017871">
    <property type="entry name" value="ABC_transporter-like_CS"/>
</dbReference>
<dbReference type="InterPro" id="IPR036640">
    <property type="entry name" value="ABC1_TM_sf"/>
</dbReference>
<comment type="similarity">
    <text evidence="10">Belongs to the ABC transporter superfamily. Multidrug exporter LmrA (TC 3.A.1.117.1) family.</text>
</comment>
<keyword evidence="4" id="KW-0547">Nucleotide-binding</keyword>
<feature type="domain" description="ABC transmembrane type-1" evidence="14">
    <location>
        <begin position="2"/>
        <end position="284"/>
    </location>
</feature>
<keyword evidence="7 12" id="KW-0472">Membrane</keyword>
<keyword evidence="3 12" id="KW-0812">Transmembrane</keyword>
<dbReference type="InterPro" id="IPR003439">
    <property type="entry name" value="ABC_transporter-like_ATP-bd"/>
</dbReference>
<dbReference type="EC" id="7.6.2.2" evidence="2"/>
<dbReference type="PROSITE" id="PS50893">
    <property type="entry name" value="ABC_TRANSPORTER_2"/>
    <property type="match status" value="1"/>
</dbReference>
<evidence type="ECO:0000256" key="1">
    <source>
        <dbReference type="ARBA" id="ARBA00004651"/>
    </source>
</evidence>
<name>A0A401FN64_9LACO</name>
<comment type="function">
    <text evidence="9">Efflux transporter for a variety of amphiphilic cationic compounds, including antibiotics.</text>
</comment>
<dbReference type="Proteomes" id="UP000286974">
    <property type="component" value="Unassembled WGS sequence"/>
</dbReference>
<proteinExistence type="inferred from homology"/>
<dbReference type="GO" id="GO:0016887">
    <property type="term" value="F:ATP hydrolysis activity"/>
    <property type="evidence" value="ECO:0007669"/>
    <property type="project" value="InterPro"/>
</dbReference>
<dbReference type="SUPFAM" id="SSF52540">
    <property type="entry name" value="P-loop containing nucleoside triphosphate hydrolases"/>
    <property type="match status" value="1"/>
</dbReference>
<comment type="caution">
    <text evidence="15">The sequence shown here is derived from an EMBL/GenBank/DDBJ whole genome shotgun (WGS) entry which is preliminary data.</text>
</comment>
<dbReference type="CDD" id="cd07346">
    <property type="entry name" value="ABC_6TM_exporters"/>
    <property type="match status" value="1"/>
</dbReference>
<evidence type="ECO:0000256" key="10">
    <source>
        <dbReference type="ARBA" id="ARBA00061674"/>
    </source>
</evidence>
<dbReference type="EMBL" id="BEXA01000004">
    <property type="protein sequence ID" value="GAY73804.1"/>
    <property type="molecule type" value="Genomic_DNA"/>
</dbReference>
<feature type="domain" description="ABC transporter" evidence="13">
    <location>
        <begin position="318"/>
        <end position="558"/>
    </location>
</feature>
<protein>
    <recommendedName>
        <fullName evidence="11">Multidrug resistance ABC transporter ATP-binding and permease protein</fullName>
        <ecNumber evidence="2">7.6.2.2</ecNumber>
    </recommendedName>
</protein>
<keyword evidence="5 15" id="KW-0067">ATP-binding</keyword>
<dbReference type="STRING" id="1138822.PL11_010090"/>
<gene>
    <name evidence="15" type="ORF">NBRC111893_1950</name>
</gene>
<dbReference type="InterPro" id="IPR027417">
    <property type="entry name" value="P-loop_NTPase"/>
</dbReference>
<keyword evidence="16" id="KW-1185">Reference proteome</keyword>
<feature type="transmembrane region" description="Helical" evidence="12">
    <location>
        <begin position="7"/>
        <end position="26"/>
    </location>
</feature>
<evidence type="ECO:0000256" key="5">
    <source>
        <dbReference type="ARBA" id="ARBA00022840"/>
    </source>
</evidence>
<dbReference type="Pfam" id="PF00005">
    <property type="entry name" value="ABC_tran"/>
    <property type="match status" value="1"/>
</dbReference>
<evidence type="ECO:0000256" key="12">
    <source>
        <dbReference type="SAM" id="Phobius"/>
    </source>
</evidence>
<dbReference type="PANTHER" id="PTHR43394:SF1">
    <property type="entry name" value="ATP-BINDING CASSETTE SUB-FAMILY B MEMBER 10, MITOCHONDRIAL"/>
    <property type="match status" value="1"/>
</dbReference>
<dbReference type="Gene3D" id="3.40.50.300">
    <property type="entry name" value="P-loop containing nucleotide triphosphate hydrolases"/>
    <property type="match status" value="1"/>
</dbReference>
<evidence type="ECO:0000256" key="11">
    <source>
        <dbReference type="ARBA" id="ARBA00072598"/>
    </source>
</evidence>
<dbReference type="PROSITE" id="PS00211">
    <property type="entry name" value="ABC_TRANSPORTER_1"/>
    <property type="match status" value="1"/>
</dbReference>
<evidence type="ECO:0000256" key="3">
    <source>
        <dbReference type="ARBA" id="ARBA00022692"/>
    </source>
</evidence>
<feature type="transmembrane region" description="Helical" evidence="12">
    <location>
        <begin position="142"/>
        <end position="159"/>
    </location>
</feature>
<dbReference type="AlphaFoldDB" id="A0A401FN64"/>
<accession>A0A401FN64</accession>
<dbReference type="PROSITE" id="PS50929">
    <property type="entry name" value="ABC_TM1F"/>
    <property type="match status" value="1"/>
</dbReference>
<comment type="catalytic activity">
    <reaction evidence="8">
        <text>ATP + H2O + xenobioticSide 1 = ADP + phosphate + xenobioticSide 2.</text>
        <dbReference type="EC" id="7.6.2.2"/>
    </reaction>
</comment>
<dbReference type="PANTHER" id="PTHR43394">
    <property type="entry name" value="ATP-DEPENDENT PERMEASE MDL1, MITOCHONDRIAL"/>
    <property type="match status" value="1"/>
</dbReference>
<evidence type="ECO:0000256" key="7">
    <source>
        <dbReference type="ARBA" id="ARBA00023136"/>
    </source>
</evidence>
<evidence type="ECO:0000259" key="14">
    <source>
        <dbReference type="PROSITE" id="PS50929"/>
    </source>
</evidence>
<dbReference type="Gene3D" id="1.20.1560.10">
    <property type="entry name" value="ABC transporter type 1, transmembrane domain"/>
    <property type="match status" value="1"/>
</dbReference>
<dbReference type="GO" id="GO:0015421">
    <property type="term" value="F:ABC-type oligopeptide transporter activity"/>
    <property type="evidence" value="ECO:0007669"/>
    <property type="project" value="TreeGrafter"/>
</dbReference>
<dbReference type="GO" id="GO:0005886">
    <property type="term" value="C:plasma membrane"/>
    <property type="evidence" value="ECO:0007669"/>
    <property type="project" value="UniProtKB-SubCell"/>
</dbReference>
<dbReference type="Pfam" id="PF00664">
    <property type="entry name" value="ABC_membrane"/>
    <property type="match status" value="1"/>
</dbReference>
<evidence type="ECO:0000256" key="4">
    <source>
        <dbReference type="ARBA" id="ARBA00022741"/>
    </source>
</evidence>
<evidence type="ECO:0000256" key="6">
    <source>
        <dbReference type="ARBA" id="ARBA00022989"/>
    </source>
</evidence>
<dbReference type="InterPro" id="IPR039421">
    <property type="entry name" value="Type_1_exporter"/>
</dbReference>
<evidence type="ECO:0000256" key="8">
    <source>
        <dbReference type="ARBA" id="ARBA00034018"/>
    </source>
</evidence>
<reference evidence="15 16" key="1">
    <citation type="submission" date="2017-11" db="EMBL/GenBank/DDBJ databases">
        <title>Draft Genome Sequence of Lactobacillus curieae NBRC 111893 isolated from Koso, a Japanese sugar-Vegetable Fermented Beverage.</title>
        <authorList>
            <person name="Chiou T.Y."/>
            <person name="Oshima K."/>
            <person name="Suda W."/>
            <person name="Hattori M."/>
            <person name="Takahashi T."/>
        </authorList>
    </citation>
    <scope>NUCLEOTIDE SEQUENCE [LARGE SCALE GENOMIC DNA]</scope>
    <source>
        <strain evidence="15 16">NBRC111893</strain>
    </source>
</reference>
<dbReference type="SUPFAM" id="SSF90123">
    <property type="entry name" value="ABC transporter transmembrane region"/>
    <property type="match status" value="1"/>
</dbReference>
<sequence>MIVNIIVLLMITGLQFVLPQITQFIIDKVIPSGNIGKLVQSIILLLVSAIFLGGLNYFSTYYMSIMSQGAIYDLRNDLYNYILGLDTHFFESSKTGDLMVRLTNDISNLQSLISANMLSMVGGMFTFVGVYIFIFIVNWQMALAVTITFPLMFLIYRIFRTRIHDAFGRARLSQAQMSNQMQNTLTEISLIKSYTSEQIEGDRFAKVADKNRQNLIQAAQNQAIFSPLINFVNYLGTAIVLLLGAYFVMNKQLMVGQMVAYITYVGMLQDPIRSFTMLLNQLQQSLVSYGRITEIMKLQPAIKESKNAVDFPELKRGISVQNVSFSYDENHKDNIHDATLHNVSFDVDLGKMTALVGHSGSGKTTITKLIDRLYDIQDGNILFDDEPIKTLKIKSLRQNIAIVSQDVFMIDGTIRDNIVYGKPDATLDQVWEVAKLADIDDFINSLPDGMDTQIGERGVKLSGGQKQRISIARALLKDAQIIIMDEATASLDNESEKAIQHAMSMLLEERTSLVIAHRLSTIHNADKIVVLDDGKVVEQGTHDELITKNGEYAKLYNAQFE</sequence>
<keyword evidence="6 12" id="KW-1133">Transmembrane helix</keyword>
<feature type="transmembrane region" description="Helical" evidence="12">
    <location>
        <begin position="231"/>
        <end position="249"/>
    </location>
</feature>
<dbReference type="InterPro" id="IPR011527">
    <property type="entry name" value="ABC1_TM_dom"/>
</dbReference>
<evidence type="ECO:0000313" key="16">
    <source>
        <dbReference type="Proteomes" id="UP000286974"/>
    </source>
</evidence>
<evidence type="ECO:0000256" key="9">
    <source>
        <dbReference type="ARBA" id="ARBA00059943"/>
    </source>
</evidence>
<evidence type="ECO:0000259" key="13">
    <source>
        <dbReference type="PROSITE" id="PS50893"/>
    </source>
</evidence>
<comment type="subcellular location">
    <subcellularLocation>
        <location evidence="1">Cell membrane</location>
        <topology evidence="1">Multi-pass membrane protein</topology>
    </subcellularLocation>
</comment>